<dbReference type="InterPro" id="IPR011990">
    <property type="entry name" value="TPR-like_helical_dom_sf"/>
</dbReference>
<dbReference type="Pfam" id="PF14559">
    <property type="entry name" value="TPR_19"/>
    <property type="match status" value="1"/>
</dbReference>
<protein>
    <submittedName>
        <fullName evidence="2">Tetratricopeptide repeat protein</fullName>
    </submittedName>
</protein>
<organism evidence="2 3">
    <name type="scientific">Alkalicoccobacillus porphyridii</name>
    <dbReference type="NCBI Taxonomy" id="2597270"/>
    <lineage>
        <taxon>Bacteria</taxon>
        <taxon>Bacillati</taxon>
        <taxon>Bacillota</taxon>
        <taxon>Bacilli</taxon>
        <taxon>Bacillales</taxon>
        <taxon>Bacillaceae</taxon>
        <taxon>Alkalicoccobacillus</taxon>
    </lineage>
</organism>
<dbReference type="Gene3D" id="1.25.40.10">
    <property type="entry name" value="Tetratricopeptide repeat domain"/>
    <property type="match status" value="1"/>
</dbReference>
<proteinExistence type="predicted"/>
<reference evidence="2 3" key="1">
    <citation type="submission" date="2019-07" db="EMBL/GenBank/DDBJ databases">
        <authorList>
            <person name="Park Y.J."/>
            <person name="Jeong S.E."/>
            <person name="Jung H.S."/>
        </authorList>
    </citation>
    <scope>NUCLEOTIDE SEQUENCE [LARGE SCALE GENOMIC DNA]</scope>
    <source>
        <strain evidence="3">P16(2019)</strain>
    </source>
</reference>
<feature type="repeat" description="TPR" evidence="1">
    <location>
        <begin position="20"/>
        <end position="53"/>
    </location>
</feature>
<dbReference type="SUPFAM" id="SSF116965">
    <property type="entry name" value="Hypothetical protein MPN330"/>
    <property type="match status" value="1"/>
</dbReference>
<evidence type="ECO:0000313" key="3">
    <source>
        <dbReference type="Proteomes" id="UP000318521"/>
    </source>
</evidence>
<dbReference type="InterPro" id="IPR019734">
    <property type="entry name" value="TPR_rpt"/>
</dbReference>
<dbReference type="PROSITE" id="PS50005">
    <property type="entry name" value="TPR"/>
    <property type="match status" value="1"/>
</dbReference>
<evidence type="ECO:0000313" key="2">
    <source>
        <dbReference type="EMBL" id="TSB46268.1"/>
    </source>
</evidence>
<sequence>MTDKSHHSKDNNIILYPGLVRRLLELGMESLKVKEGQSAYDYFKQAESIEPDNPKVRFGKMLSLVELGRLEEAVQLTDKLLKEGTGDYYENLQVHISLLVQLSRYEEVIEILDVVLAESQLPSQHAESLYKLLHFSRQMTEDEYLTDSYPIHLDSDESDMLELEDLQSDSPQKQWQSIQLLSTSNFQQAVPNLITYIEDSSKDLLLRSYALQLLMKWEVQQDIHISKLGQSKTVSPATLAKNEQMSNCSTKMKGILSQELEHENPILYEMATQLLIMHMLVLFPFYPKEEEMTTWAASFHLLACERLAMDCNEETIAMRYGCNVSALLEHAALVEEVEGNVFKQNQDHVTNEDT</sequence>
<dbReference type="SUPFAM" id="SSF48452">
    <property type="entry name" value="TPR-like"/>
    <property type="match status" value="1"/>
</dbReference>
<accession>A0A553ZXT7</accession>
<evidence type="ECO:0000256" key="1">
    <source>
        <dbReference type="PROSITE-ProRule" id="PRU00339"/>
    </source>
</evidence>
<keyword evidence="3" id="KW-1185">Reference proteome</keyword>
<comment type="caution">
    <text evidence="2">The sequence shown here is derived from an EMBL/GenBank/DDBJ whole genome shotgun (WGS) entry which is preliminary data.</text>
</comment>
<dbReference type="OrthoDB" id="2364593at2"/>
<keyword evidence="1" id="KW-0802">TPR repeat</keyword>
<dbReference type="Proteomes" id="UP000318521">
    <property type="component" value="Unassembled WGS sequence"/>
</dbReference>
<dbReference type="RefSeq" id="WP_143849162.1">
    <property type="nucleotide sequence ID" value="NZ_VLXZ01000007.1"/>
</dbReference>
<dbReference type="EMBL" id="VLXZ01000007">
    <property type="protein sequence ID" value="TSB46268.1"/>
    <property type="molecule type" value="Genomic_DNA"/>
</dbReference>
<name>A0A553ZXT7_9BACI</name>
<dbReference type="AlphaFoldDB" id="A0A553ZXT7"/>
<gene>
    <name evidence="2" type="ORF">FN960_12985</name>
</gene>